<dbReference type="AlphaFoldDB" id="A0A4R4A7A4"/>
<dbReference type="GO" id="GO:0051536">
    <property type="term" value="F:iron-sulfur cluster binding"/>
    <property type="evidence" value="ECO:0007669"/>
    <property type="project" value="InterPro"/>
</dbReference>
<evidence type="ECO:0000313" key="3">
    <source>
        <dbReference type="Proteomes" id="UP000295247"/>
    </source>
</evidence>
<name>A0A4R4A7A4_MARGR</name>
<dbReference type="InterPro" id="IPR058240">
    <property type="entry name" value="rSAM_sf"/>
</dbReference>
<sequence length="388" mass="42699">MSTDMDASNPFLSRLMAKIREPRLPLPPDQPFFNRIERVPAGLYGELWFRTAGCRWDRQGGCTMCNYGQSEPPHPDAMVDAVRQALHALEQPVDELMVSPSGSLLDPAEVPEEVRRRIYALMAAHPASQLLLETRSEWVTPETADELRAIRPLECGITVEMGLESADPWVRRFCINKGGSLADFARAAGLLRERGLGIYANVCLGTAFLSSAEAIDDAVATVRWALDNGADRTVVFPVHIKSYTLLEVLSRDGSYAAPSLWSLVEVLRRLGPTLAGRVEIAWYRSYYDREGKITRSPDTCPHCRAAVIGLLDDYRASQNHGTVEMLSAYPCSCRDAWAKSLAVPHGERADRVAAAYRSLANAFGLDDWLAANGGNLMAALYASGRKGD</sequence>
<dbReference type="InterPro" id="IPR007197">
    <property type="entry name" value="rSAM"/>
</dbReference>
<dbReference type="GO" id="GO:0003824">
    <property type="term" value="F:catalytic activity"/>
    <property type="evidence" value="ECO:0007669"/>
    <property type="project" value="InterPro"/>
</dbReference>
<comment type="caution">
    <text evidence="2">The sequence shown here is derived from an EMBL/GenBank/DDBJ whole genome shotgun (WGS) entry which is preliminary data.</text>
</comment>
<proteinExistence type="predicted"/>
<protein>
    <recommendedName>
        <fullName evidence="1">Elp3/MiaA/NifB-like radical SAM core domain-containing protein</fullName>
    </recommendedName>
</protein>
<evidence type="ECO:0000259" key="1">
    <source>
        <dbReference type="SMART" id="SM00729"/>
    </source>
</evidence>
<dbReference type="SMART" id="SM00729">
    <property type="entry name" value="Elp3"/>
    <property type="match status" value="1"/>
</dbReference>
<feature type="domain" description="Elp3/MiaA/NifB-like radical SAM core" evidence="1">
    <location>
        <begin position="44"/>
        <end position="269"/>
    </location>
</feature>
<dbReference type="InterPro" id="IPR006638">
    <property type="entry name" value="Elp3/MiaA/NifB-like_rSAM"/>
</dbReference>
<dbReference type="SFLD" id="SFLDS00029">
    <property type="entry name" value="Radical_SAM"/>
    <property type="match status" value="1"/>
</dbReference>
<dbReference type="SUPFAM" id="SSF102114">
    <property type="entry name" value="Radical SAM enzymes"/>
    <property type="match status" value="1"/>
</dbReference>
<dbReference type="EMBL" id="SMDC01000010">
    <property type="protein sequence ID" value="TCW34575.1"/>
    <property type="molecule type" value="Genomic_DNA"/>
</dbReference>
<dbReference type="Proteomes" id="UP000295247">
    <property type="component" value="Unassembled WGS sequence"/>
</dbReference>
<accession>A0A4R4A7A4</accession>
<gene>
    <name evidence="2" type="ORF">EDC29_110125</name>
</gene>
<organism evidence="2 3">
    <name type="scientific">Marichromatium gracile</name>
    <name type="common">Chromatium gracile</name>
    <dbReference type="NCBI Taxonomy" id="1048"/>
    <lineage>
        <taxon>Bacteria</taxon>
        <taxon>Pseudomonadati</taxon>
        <taxon>Pseudomonadota</taxon>
        <taxon>Gammaproteobacteria</taxon>
        <taxon>Chromatiales</taxon>
        <taxon>Chromatiaceae</taxon>
        <taxon>Marichromatium</taxon>
    </lineage>
</organism>
<reference evidence="2 3" key="1">
    <citation type="submission" date="2019-03" db="EMBL/GenBank/DDBJ databases">
        <title>Genomic Encyclopedia of Type Strains, Phase IV (KMG-IV): sequencing the most valuable type-strain genomes for metagenomic binning, comparative biology and taxonomic classification.</title>
        <authorList>
            <person name="Goeker M."/>
        </authorList>
    </citation>
    <scope>NUCLEOTIDE SEQUENCE [LARGE SCALE GENOMIC DNA]</scope>
    <source>
        <strain evidence="2 3">DSM 203</strain>
    </source>
</reference>
<evidence type="ECO:0000313" key="2">
    <source>
        <dbReference type="EMBL" id="TCW34575.1"/>
    </source>
</evidence>
<dbReference type="CDD" id="cd01335">
    <property type="entry name" value="Radical_SAM"/>
    <property type="match status" value="1"/>
</dbReference>